<dbReference type="SUPFAM" id="SSF56935">
    <property type="entry name" value="Porins"/>
    <property type="match status" value="1"/>
</dbReference>
<comment type="caution">
    <text evidence="2">The sequence shown here is derived from an EMBL/GenBank/DDBJ whole genome shotgun (WGS) entry which is preliminary data.</text>
</comment>
<keyword evidence="1" id="KW-0732">Signal</keyword>
<name>A0A6G1VIH5_9BACT</name>
<dbReference type="OrthoDB" id="1058439at2"/>
<feature type="chain" id="PRO_5026308498" description="TonB-dependent receptor" evidence="1">
    <location>
        <begin position="29"/>
        <end position="594"/>
    </location>
</feature>
<evidence type="ECO:0008006" key="4">
    <source>
        <dbReference type="Google" id="ProtNLM"/>
    </source>
</evidence>
<sequence>MRKNKMIKTSRLLLLAMALGGFTNPTLAAPIEHIGDRYIMHVSEMDLTGEESLLDVLMMCPEVLTMDGNNIIGGDPFANLYGKFVIRIDNQEYGLDYATLLHHFKAREIESIKVCQNSEVMKGCSSLKKVIDITLRKGENGVSGRVGLFGDTYGGGKGIVSVLSQQDKLRILSHVEGNMQRTSNNDLGSYAGDGSSLINHYSHEGAKMNILWTPTEKDMLEVDAMQTYTRNHITSTPADYVRAYHLQADYTRQLGEKGASILFTLGAENISDNGGNAADASAAPYRNHATYPFMVVEYATPVISENLWLTAGFEGGLSIEKNCVADYTNHSNYQDLYAQLDYTIGKWGFMIGDRFRTINFRPKQIATEKNWEHSTHNHSYTVSIYHNFAPGHTLQGTFCRRIFNADFGDFVTAGDMEGAWRPYYTKDISERLAYVAELKHTYSKPNLVVSSSIKNIHQDLPGVDRDNTLGIGTTAFWHKGMLRITAGVNYFWEKAEIFGGEEGKNSKTCKYSNFAIFKLAPQLSLPAGWRLTSNMIWCTRRHTLTPAYTPANLYAEVGVYKNIGKHLTLEGRFHDIAGQHFGNRAATMGFTYYF</sequence>
<reference evidence="2 3" key="1">
    <citation type="submission" date="2019-09" db="EMBL/GenBank/DDBJ databases">
        <title>Distinct polysaccharide growth profiles of human intestinal Prevotella copri isolates.</title>
        <authorList>
            <person name="Fehlner-Peach H."/>
            <person name="Magnabosco C."/>
            <person name="Raghavan V."/>
            <person name="Scher J.U."/>
            <person name="Tett A."/>
            <person name="Cox L.M."/>
            <person name="Gottsegen C."/>
            <person name="Watters A."/>
            <person name="Wiltshire- Gordon J.D."/>
            <person name="Segata N."/>
            <person name="Bonneau R."/>
            <person name="Littman D.R."/>
        </authorList>
    </citation>
    <scope>NUCLEOTIDE SEQUENCE [LARGE SCALE GENOMIC DNA]</scope>
    <source>
        <strain evidence="3">iAA917</strain>
    </source>
</reference>
<organism evidence="2 3">
    <name type="scientific">Segatella copri</name>
    <dbReference type="NCBI Taxonomy" id="165179"/>
    <lineage>
        <taxon>Bacteria</taxon>
        <taxon>Pseudomonadati</taxon>
        <taxon>Bacteroidota</taxon>
        <taxon>Bacteroidia</taxon>
        <taxon>Bacteroidales</taxon>
        <taxon>Prevotellaceae</taxon>
        <taxon>Segatella</taxon>
    </lineage>
</organism>
<dbReference type="EMBL" id="VZAH01000018">
    <property type="protein sequence ID" value="MQP13229.1"/>
    <property type="molecule type" value="Genomic_DNA"/>
</dbReference>
<proteinExistence type="predicted"/>
<accession>A0A6G1VIH5</accession>
<dbReference type="RefSeq" id="WP_153089536.1">
    <property type="nucleotide sequence ID" value="NZ_VZAH01000018.1"/>
</dbReference>
<evidence type="ECO:0000313" key="3">
    <source>
        <dbReference type="Proteomes" id="UP000477980"/>
    </source>
</evidence>
<evidence type="ECO:0000256" key="1">
    <source>
        <dbReference type="SAM" id="SignalP"/>
    </source>
</evidence>
<feature type="signal peptide" evidence="1">
    <location>
        <begin position="1"/>
        <end position="28"/>
    </location>
</feature>
<dbReference type="AlphaFoldDB" id="A0A6G1VIH5"/>
<gene>
    <name evidence="2" type="ORF">F7D25_02120</name>
</gene>
<protein>
    <recommendedName>
        <fullName evidence="4">TonB-dependent receptor</fullName>
    </recommendedName>
</protein>
<evidence type="ECO:0000313" key="2">
    <source>
        <dbReference type="EMBL" id="MQP13229.1"/>
    </source>
</evidence>
<dbReference type="Proteomes" id="UP000477980">
    <property type="component" value="Unassembled WGS sequence"/>
</dbReference>